<feature type="transmembrane region" description="Helical" evidence="10">
    <location>
        <begin position="112"/>
        <end position="131"/>
    </location>
</feature>
<evidence type="ECO:0000256" key="4">
    <source>
        <dbReference type="ARBA" id="ARBA00022475"/>
    </source>
</evidence>
<keyword evidence="7 9" id="KW-1133">Transmembrane helix</keyword>
<evidence type="ECO:0000256" key="9">
    <source>
        <dbReference type="PIRNR" id="PIRNR005508"/>
    </source>
</evidence>
<keyword evidence="4 9" id="KW-1003">Cell membrane</keyword>
<evidence type="ECO:0000256" key="7">
    <source>
        <dbReference type="ARBA" id="ARBA00022989"/>
    </source>
</evidence>
<feature type="transmembrane region" description="Helical" evidence="10">
    <location>
        <begin position="40"/>
        <end position="62"/>
    </location>
</feature>
<evidence type="ECO:0000256" key="5">
    <source>
        <dbReference type="ARBA" id="ARBA00022692"/>
    </source>
</evidence>
<dbReference type="Pfam" id="PF01758">
    <property type="entry name" value="SBF"/>
    <property type="match status" value="1"/>
</dbReference>
<feature type="transmembrane region" description="Helical" evidence="10">
    <location>
        <begin position="289"/>
        <end position="312"/>
    </location>
</feature>
<dbReference type="OrthoDB" id="9771457at2"/>
<dbReference type="GO" id="GO:0005886">
    <property type="term" value="C:plasma membrane"/>
    <property type="evidence" value="ECO:0007669"/>
    <property type="project" value="UniProtKB-SubCell"/>
</dbReference>
<feature type="transmembrane region" description="Helical" evidence="10">
    <location>
        <begin position="12"/>
        <end position="34"/>
    </location>
</feature>
<comment type="similarity">
    <text evidence="2 9">Belongs to the arsenical resistance-3 (ACR3) (TC 2.A.59) family.</text>
</comment>
<organism evidence="11 12">
    <name type="scientific">Tepidibacillus fermentans</name>
    <dbReference type="NCBI Taxonomy" id="1281767"/>
    <lineage>
        <taxon>Bacteria</taxon>
        <taxon>Bacillati</taxon>
        <taxon>Bacillota</taxon>
        <taxon>Bacilli</taxon>
        <taxon>Bacillales</taxon>
        <taxon>Bacillaceae</taxon>
        <taxon>Tepidibacillus</taxon>
    </lineage>
</organism>
<evidence type="ECO:0000256" key="10">
    <source>
        <dbReference type="SAM" id="Phobius"/>
    </source>
</evidence>
<protein>
    <submittedName>
        <fullName evidence="11">ACR3 family arsenite transporter</fullName>
    </submittedName>
</protein>
<evidence type="ECO:0000256" key="6">
    <source>
        <dbReference type="ARBA" id="ARBA00022849"/>
    </source>
</evidence>
<name>A0A4R3KIU3_9BACI</name>
<proteinExistence type="inferred from homology"/>
<evidence type="ECO:0000256" key="1">
    <source>
        <dbReference type="ARBA" id="ARBA00004651"/>
    </source>
</evidence>
<keyword evidence="6" id="KW-0059">Arsenical resistance</keyword>
<feature type="transmembrane region" description="Helical" evidence="10">
    <location>
        <begin position="190"/>
        <end position="209"/>
    </location>
</feature>
<dbReference type="EMBL" id="SMAB01000004">
    <property type="protein sequence ID" value="TCS83533.1"/>
    <property type="molecule type" value="Genomic_DNA"/>
</dbReference>
<dbReference type="PIRSF" id="PIRSF005508">
    <property type="entry name" value="Acr3"/>
    <property type="match status" value="1"/>
</dbReference>
<gene>
    <name evidence="11" type="ORF">EDD72_10483</name>
</gene>
<dbReference type="GO" id="GO:0015105">
    <property type="term" value="F:arsenite transmembrane transporter activity"/>
    <property type="evidence" value="ECO:0007669"/>
    <property type="project" value="TreeGrafter"/>
</dbReference>
<evidence type="ECO:0000313" key="12">
    <source>
        <dbReference type="Proteomes" id="UP000295788"/>
    </source>
</evidence>
<feature type="transmembrane region" description="Helical" evidence="10">
    <location>
        <begin position="143"/>
        <end position="170"/>
    </location>
</feature>
<feature type="transmembrane region" description="Helical" evidence="10">
    <location>
        <begin position="255"/>
        <end position="277"/>
    </location>
</feature>
<dbReference type="AlphaFoldDB" id="A0A4R3KIU3"/>
<dbReference type="PANTHER" id="PTHR43057:SF1">
    <property type="entry name" value="ARSENICAL-RESISTANCE PROTEIN 3"/>
    <property type="match status" value="1"/>
</dbReference>
<keyword evidence="12" id="KW-1185">Reference proteome</keyword>
<evidence type="ECO:0000256" key="2">
    <source>
        <dbReference type="ARBA" id="ARBA00010110"/>
    </source>
</evidence>
<evidence type="ECO:0000256" key="3">
    <source>
        <dbReference type="ARBA" id="ARBA00022448"/>
    </source>
</evidence>
<feature type="transmembrane region" description="Helical" evidence="10">
    <location>
        <begin position="82"/>
        <end position="106"/>
    </location>
</feature>
<dbReference type="RefSeq" id="WP_132767443.1">
    <property type="nucleotide sequence ID" value="NZ_SMAB01000004.1"/>
</dbReference>
<feature type="transmembrane region" description="Helical" evidence="10">
    <location>
        <begin position="318"/>
        <end position="341"/>
    </location>
</feature>
<keyword evidence="8 9" id="KW-0472">Membrane</keyword>
<dbReference type="InterPro" id="IPR004706">
    <property type="entry name" value="Arsenical-R_Acr3"/>
</dbReference>
<accession>A0A4R3KIU3</accession>
<dbReference type="GO" id="GO:0015297">
    <property type="term" value="F:antiporter activity"/>
    <property type="evidence" value="ECO:0007669"/>
    <property type="project" value="UniProtKB-UniRule"/>
</dbReference>
<dbReference type="NCBIfam" id="TIGR00832">
    <property type="entry name" value="acr3"/>
    <property type="match status" value="1"/>
</dbReference>
<dbReference type="GO" id="GO:0015104">
    <property type="term" value="F:antimonite transmembrane transporter activity"/>
    <property type="evidence" value="ECO:0007669"/>
    <property type="project" value="TreeGrafter"/>
</dbReference>
<reference evidence="11 12" key="1">
    <citation type="submission" date="2019-03" db="EMBL/GenBank/DDBJ databases">
        <title>Genomic Encyclopedia of Type Strains, Phase IV (KMG-IV): sequencing the most valuable type-strain genomes for metagenomic binning, comparative biology and taxonomic classification.</title>
        <authorList>
            <person name="Goeker M."/>
        </authorList>
    </citation>
    <scope>NUCLEOTIDE SEQUENCE [LARGE SCALE GENOMIC DNA]</scope>
    <source>
        <strain evidence="11 12">DSM 23802</strain>
    </source>
</reference>
<comment type="subcellular location">
    <subcellularLocation>
        <location evidence="1 9">Cell membrane</location>
        <topology evidence="1 9">Multi-pass membrane protein</topology>
    </subcellularLocation>
</comment>
<sequence length="350" mass="39133">MSEKVSKRLSFLDRYLTIWIFTAMIVGIGAGFLFPNFVSYLNQFQVGTTSIPIAIGLILMMYPPLAKVRYEEMGQVFRNGKVLGLSLIQNWLIGPLFMFFLAIIFLRDYPEYMIGLIMIGLARCIAMVIVWNDLAKGDTEYAAGLVAFNSIFQVLFYSLYTYIFITILPGWFGLQGFAVDITIAEVAKSVFIYLGVPFIAGMITRYSLVKTKGKEWYEKKFIPKISPITLISLLFTIIVMFSLKGNMIIKLPLDVVRIAIPLLIYFVVMFLVSFYISKKASANYSISTTLSFTAASNNFELAIAVAVGVFGINSGAAFAAVIGPLVEVPVMIGLVNVALWFQKKYFPQSM</sequence>
<dbReference type="InterPro" id="IPR038770">
    <property type="entry name" value="Na+/solute_symporter_sf"/>
</dbReference>
<dbReference type="Proteomes" id="UP000295788">
    <property type="component" value="Unassembled WGS sequence"/>
</dbReference>
<feature type="transmembrane region" description="Helical" evidence="10">
    <location>
        <begin position="221"/>
        <end position="243"/>
    </location>
</feature>
<keyword evidence="5 9" id="KW-0812">Transmembrane</keyword>
<comment type="caution">
    <text evidence="11">The sequence shown here is derived from an EMBL/GenBank/DDBJ whole genome shotgun (WGS) entry which is preliminary data.</text>
</comment>
<dbReference type="FunFam" id="1.20.1530.20:FF:000009">
    <property type="entry name" value="Arsenite transporter, ACR3 family"/>
    <property type="match status" value="1"/>
</dbReference>
<dbReference type="InterPro" id="IPR002657">
    <property type="entry name" value="BilAc:Na_symport/Acr3"/>
</dbReference>
<dbReference type="Gene3D" id="1.20.1530.20">
    <property type="match status" value="1"/>
</dbReference>
<dbReference type="PANTHER" id="PTHR43057">
    <property type="entry name" value="ARSENITE EFFLUX TRANSPORTER"/>
    <property type="match status" value="1"/>
</dbReference>
<evidence type="ECO:0000313" key="11">
    <source>
        <dbReference type="EMBL" id="TCS83533.1"/>
    </source>
</evidence>
<keyword evidence="3 9" id="KW-0813">Transport</keyword>
<evidence type="ECO:0000256" key="8">
    <source>
        <dbReference type="ARBA" id="ARBA00023136"/>
    </source>
</evidence>
<dbReference type="GO" id="GO:0046685">
    <property type="term" value="P:response to arsenic-containing substance"/>
    <property type="evidence" value="ECO:0007669"/>
    <property type="project" value="UniProtKB-KW"/>
</dbReference>